<dbReference type="EMBL" id="CP144745">
    <property type="protein sequence ID" value="WVZ50734.1"/>
    <property type="molecule type" value="Genomic_DNA"/>
</dbReference>
<name>A0AAQ3PQF7_PASNO</name>
<evidence type="ECO:0000313" key="1">
    <source>
        <dbReference type="EMBL" id="WVZ50734.1"/>
    </source>
</evidence>
<dbReference type="AlphaFoldDB" id="A0AAQ3PQF7"/>
<organism evidence="1 2">
    <name type="scientific">Paspalum notatum var. saurae</name>
    <dbReference type="NCBI Taxonomy" id="547442"/>
    <lineage>
        <taxon>Eukaryota</taxon>
        <taxon>Viridiplantae</taxon>
        <taxon>Streptophyta</taxon>
        <taxon>Embryophyta</taxon>
        <taxon>Tracheophyta</taxon>
        <taxon>Spermatophyta</taxon>
        <taxon>Magnoliopsida</taxon>
        <taxon>Liliopsida</taxon>
        <taxon>Poales</taxon>
        <taxon>Poaceae</taxon>
        <taxon>PACMAD clade</taxon>
        <taxon>Panicoideae</taxon>
        <taxon>Andropogonodae</taxon>
        <taxon>Paspaleae</taxon>
        <taxon>Paspalinae</taxon>
        <taxon>Paspalum</taxon>
    </lineage>
</organism>
<accession>A0AAQ3PQF7</accession>
<reference evidence="1 2" key="1">
    <citation type="submission" date="2024-02" db="EMBL/GenBank/DDBJ databases">
        <title>High-quality chromosome-scale genome assembly of Pensacola bahiagrass (Paspalum notatum Flugge var. saurae).</title>
        <authorList>
            <person name="Vega J.M."/>
            <person name="Podio M."/>
            <person name="Orjuela J."/>
            <person name="Siena L.A."/>
            <person name="Pessino S.C."/>
            <person name="Combes M.C."/>
            <person name="Mariac C."/>
            <person name="Albertini E."/>
            <person name="Pupilli F."/>
            <person name="Ortiz J.P.A."/>
            <person name="Leblanc O."/>
        </authorList>
    </citation>
    <scope>NUCLEOTIDE SEQUENCE [LARGE SCALE GENOMIC DNA]</scope>
    <source>
        <strain evidence="1">R1</strain>
        <tissue evidence="1">Leaf</tissue>
    </source>
</reference>
<sequence>MAAGEISGDAIVLPETLQDHRIVVHPSITAQEDIVSHQADAKFVRKGLFQIDEARTGRQKNPSRMILL</sequence>
<dbReference type="Proteomes" id="UP001341281">
    <property type="component" value="Chromosome 01"/>
</dbReference>
<evidence type="ECO:0000313" key="2">
    <source>
        <dbReference type="Proteomes" id="UP001341281"/>
    </source>
</evidence>
<protein>
    <submittedName>
        <fullName evidence="1">Uncharacterized protein</fullName>
    </submittedName>
</protein>
<proteinExistence type="predicted"/>
<keyword evidence="2" id="KW-1185">Reference proteome</keyword>
<gene>
    <name evidence="1" type="ORF">U9M48_001961</name>
</gene>